<dbReference type="GO" id="GO:0008270">
    <property type="term" value="F:zinc ion binding"/>
    <property type="evidence" value="ECO:0007669"/>
    <property type="project" value="InterPro"/>
</dbReference>
<gene>
    <name evidence="2" type="primary">iolJ_3</name>
    <name evidence="2" type="ORF">NCTC12195_00542</name>
</gene>
<dbReference type="EMBL" id="UHDK01000001">
    <property type="protein sequence ID" value="SUM31136.1"/>
    <property type="molecule type" value="Genomic_DNA"/>
</dbReference>
<organism evidence="2 3">
    <name type="scientific">Staphylococcus gallinarum</name>
    <dbReference type="NCBI Taxonomy" id="1293"/>
    <lineage>
        <taxon>Bacteria</taxon>
        <taxon>Bacillati</taxon>
        <taxon>Bacillota</taxon>
        <taxon>Bacilli</taxon>
        <taxon>Bacillales</taxon>
        <taxon>Staphylococcaceae</taxon>
        <taxon>Staphylococcus</taxon>
    </lineage>
</organism>
<dbReference type="Pfam" id="PF01116">
    <property type="entry name" value="F_bP_aldolase"/>
    <property type="match status" value="1"/>
</dbReference>
<dbReference type="SUPFAM" id="SSF51569">
    <property type="entry name" value="Aldolase"/>
    <property type="match status" value="1"/>
</dbReference>
<dbReference type="InterPro" id="IPR000771">
    <property type="entry name" value="FBA_II"/>
</dbReference>
<dbReference type="EC" id="4.1.2.29" evidence="2"/>
<evidence type="ECO:0000313" key="2">
    <source>
        <dbReference type="EMBL" id="SUM31136.1"/>
    </source>
</evidence>
<comment type="cofactor">
    <cofactor evidence="1">
        <name>Zn(2+)</name>
        <dbReference type="ChEBI" id="CHEBI:29105"/>
    </cofactor>
</comment>
<dbReference type="GO" id="GO:0005975">
    <property type="term" value="P:carbohydrate metabolic process"/>
    <property type="evidence" value="ECO:0007669"/>
    <property type="project" value="InterPro"/>
</dbReference>
<name>A0A380FCR8_STAGA</name>
<dbReference type="Proteomes" id="UP000255277">
    <property type="component" value="Unassembled WGS sequence"/>
</dbReference>
<sequence>MQIYNVRFKLGHAKINFNTEINISWSNQLRKTLNESTELFNPQEILKPSIQAIITIAEKIIQTCGSEK</sequence>
<protein>
    <submittedName>
        <fullName evidence="2">6-phospho-5-dehydro-2-deoxy-D-gluconate aldolase</fullName>
        <ecNumber evidence="2">4.1.2.29</ecNumber>
    </submittedName>
</protein>
<evidence type="ECO:0000313" key="3">
    <source>
        <dbReference type="Proteomes" id="UP000255277"/>
    </source>
</evidence>
<keyword evidence="2" id="KW-0456">Lyase</keyword>
<proteinExistence type="predicted"/>
<dbReference type="GO" id="GO:0047441">
    <property type="term" value="F:5-dehydro-2-deoxyphosphogluconate aldolase activity"/>
    <property type="evidence" value="ECO:0007669"/>
    <property type="project" value="UniProtKB-EC"/>
</dbReference>
<reference evidence="2 3" key="1">
    <citation type="submission" date="2018-06" db="EMBL/GenBank/DDBJ databases">
        <authorList>
            <consortium name="Pathogen Informatics"/>
            <person name="Doyle S."/>
        </authorList>
    </citation>
    <scope>NUCLEOTIDE SEQUENCE [LARGE SCALE GENOMIC DNA]</scope>
    <source>
        <strain evidence="2 3">NCTC12195</strain>
    </source>
</reference>
<dbReference type="Gene3D" id="3.20.20.70">
    <property type="entry name" value="Aldolase class I"/>
    <property type="match status" value="1"/>
</dbReference>
<accession>A0A380FCR8</accession>
<dbReference type="InterPro" id="IPR013785">
    <property type="entry name" value="Aldolase_TIM"/>
</dbReference>
<dbReference type="AlphaFoldDB" id="A0A380FCR8"/>
<evidence type="ECO:0000256" key="1">
    <source>
        <dbReference type="ARBA" id="ARBA00001947"/>
    </source>
</evidence>